<evidence type="ECO:0000256" key="5">
    <source>
        <dbReference type="SAM" id="MobiDB-lite"/>
    </source>
</evidence>
<dbReference type="Gene3D" id="4.10.240.10">
    <property type="entry name" value="Zn(2)-C6 fungal-type DNA-binding domain"/>
    <property type="match status" value="1"/>
</dbReference>
<feature type="compositionally biased region" description="Pro residues" evidence="5">
    <location>
        <begin position="535"/>
        <end position="547"/>
    </location>
</feature>
<dbReference type="InParanoid" id="A0A507B4H6"/>
<dbReference type="InterPro" id="IPR051127">
    <property type="entry name" value="Fungal_SecMet_Regulators"/>
</dbReference>
<evidence type="ECO:0000259" key="6">
    <source>
        <dbReference type="PROSITE" id="PS50048"/>
    </source>
</evidence>
<dbReference type="InterPro" id="IPR001138">
    <property type="entry name" value="Zn2Cys6_DnaBD"/>
</dbReference>
<dbReference type="InterPro" id="IPR007219">
    <property type="entry name" value="XnlR_reg_dom"/>
</dbReference>
<dbReference type="Pfam" id="PF04082">
    <property type="entry name" value="Fungal_trans"/>
    <property type="match status" value="1"/>
</dbReference>
<protein>
    <recommendedName>
        <fullName evidence="6">Zn(2)-C6 fungal-type domain-containing protein</fullName>
    </recommendedName>
</protein>
<evidence type="ECO:0000313" key="7">
    <source>
        <dbReference type="EMBL" id="TPX18025.1"/>
    </source>
</evidence>
<feature type="compositionally biased region" description="Basic and acidic residues" evidence="5">
    <location>
        <begin position="265"/>
        <end position="276"/>
    </location>
</feature>
<dbReference type="Proteomes" id="UP000319257">
    <property type="component" value="Unassembled WGS sequence"/>
</dbReference>
<dbReference type="GO" id="GO:0000978">
    <property type="term" value="F:RNA polymerase II cis-regulatory region sequence-specific DNA binding"/>
    <property type="evidence" value="ECO:0007669"/>
    <property type="project" value="TreeGrafter"/>
</dbReference>
<dbReference type="SMART" id="SM00066">
    <property type="entry name" value="GAL4"/>
    <property type="match status" value="1"/>
</dbReference>
<dbReference type="GO" id="GO:0000435">
    <property type="term" value="P:positive regulation of transcription from RNA polymerase II promoter by galactose"/>
    <property type="evidence" value="ECO:0007669"/>
    <property type="project" value="TreeGrafter"/>
</dbReference>
<dbReference type="PROSITE" id="PS00463">
    <property type="entry name" value="ZN2_CY6_FUNGAL_1"/>
    <property type="match status" value="1"/>
</dbReference>
<dbReference type="RefSeq" id="XP_030999736.1">
    <property type="nucleotide sequence ID" value="XM_031134671.1"/>
</dbReference>
<dbReference type="InterPro" id="IPR036864">
    <property type="entry name" value="Zn2-C6_fun-type_DNA-bd_sf"/>
</dbReference>
<feature type="compositionally biased region" description="Low complexity" evidence="5">
    <location>
        <begin position="247"/>
        <end position="258"/>
    </location>
</feature>
<comment type="caution">
    <text evidence="7">The sequence shown here is derived from an EMBL/GenBank/DDBJ whole genome shotgun (WGS) entry which is preliminary data.</text>
</comment>
<evidence type="ECO:0000256" key="1">
    <source>
        <dbReference type="ARBA" id="ARBA00022723"/>
    </source>
</evidence>
<keyword evidence="8" id="KW-1185">Reference proteome</keyword>
<dbReference type="EMBL" id="SKBQ01000123">
    <property type="protein sequence ID" value="TPX18025.1"/>
    <property type="molecule type" value="Genomic_DNA"/>
</dbReference>
<dbReference type="PANTHER" id="PTHR47424">
    <property type="entry name" value="REGULATORY PROTEIN GAL4"/>
    <property type="match status" value="1"/>
</dbReference>
<feature type="compositionally biased region" description="Low complexity" evidence="5">
    <location>
        <begin position="521"/>
        <end position="534"/>
    </location>
</feature>
<feature type="region of interest" description="Disordered" evidence="5">
    <location>
        <begin position="521"/>
        <end position="550"/>
    </location>
</feature>
<dbReference type="GO" id="GO:0006351">
    <property type="term" value="P:DNA-templated transcription"/>
    <property type="evidence" value="ECO:0007669"/>
    <property type="project" value="InterPro"/>
</dbReference>
<dbReference type="Pfam" id="PF00172">
    <property type="entry name" value="Zn_clus"/>
    <property type="match status" value="1"/>
</dbReference>
<evidence type="ECO:0000256" key="3">
    <source>
        <dbReference type="ARBA" id="ARBA00023163"/>
    </source>
</evidence>
<dbReference type="AlphaFoldDB" id="A0A507B4H6"/>
<feature type="compositionally biased region" description="Pro residues" evidence="5">
    <location>
        <begin position="688"/>
        <end position="702"/>
    </location>
</feature>
<evidence type="ECO:0000313" key="8">
    <source>
        <dbReference type="Proteomes" id="UP000319257"/>
    </source>
</evidence>
<dbReference type="GeneID" id="41979338"/>
<accession>A0A507B4H6</accession>
<dbReference type="OrthoDB" id="47007at2759"/>
<keyword evidence="2" id="KW-0805">Transcription regulation</keyword>
<dbReference type="CDD" id="cd12148">
    <property type="entry name" value="fungal_TF_MHR"/>
    <property type="match status" value="1"/>
</dbReference>
<gene>
    <name evidence="7" type="ORF">E0L32_011891</name>
</gene>
<dbReference type="GO" id="GO:0008270">
    <property type="term" value="F:zinc ion binding"/>
    <property type="evidence" value="ECO:0007669"/>
    <property type="project" value="InterPro"/>
</dbReference>
<dbReference type="PANTHER" id="PTHR47424:SF9">
    <property type="entry name" value="TAH-2"/>
    <property type="match status" value="1"/>
</dbReference>
<dbReference type="GO" id="GO:0005634">
    <property type="term" value="C:nucleus"/>
    <property type="evidence" value="ECO:0007669"/>
    <property type="project" value="TreeGrafter"/>
</dbReference>
<dbReference type="CDD" id="cd00067">
    <property type="entry name" value="GAL4"/>
    <property type="match status" value="1"/>
</dbReference>
<sequence length="822" mass="89549">MAPRTTKSSERRRCPQACRTCKRRKERCDGQQPCNRCIARGVAYGCVFSRPLPQTQQAPAPLSSSASQVQAPSPAAYSQPCRSIDIDGFRPTEGAASAQTSASAPVYHHSPSLDSVLAASPASVPRHLSRLIQADRADKGRSLFFLGDSANVCFLQVIRRLFRQSVGFCAFTDDPLQHVFVEAEPNDDATNWIVSTIRSPLRAPSLTEATHYLTWYLRSTDCLLSHLFDYTQLRESMFRWLEQESLSSSSSSRGSPRSDGAGLDGRSDRGHDEKGCGIDAGDVEQKAIFYLVLAIGAQTAPDGDDSAAEVYFNYARYLLLSRAAVSASIPIIQAYSMITMFLLGQSRRNEAFIQLGNAVRAAYALGIHRGDINAVYPPDEYSTRERLWRVLRILDIYLSASMGRPRSTAETRDTKAEDAARYSACLDLCSIFEAILTEVYSKCPVSTATIDQIGRRYRLWTARFAQGLAADNLQLGEHVEADNLRTPNIGLVNLKGAYHWSVMLLTRPFLVEHITAHISRSSPADRGSSSSSSEQPPPPPPPPPPPSQTNEVLTYACINSAVQSLVLHRHLLAATKVPRRQPYVVNVTFVATMVVGLAQLGDFDRLFPLDKSLVLGQRLLDKFGRYDPVARRYAAIAADLQAACDASVECRARFNRERHSLLIDSFFGTVEGGAGDEGLPSSVIFGPDLPPPPPPPPPPPAPAAANSPGPGAMFQPISPQTTVGQADEEYAAAMHMPQYYAGMNPTPPCTDKGSQRQGATGSGAMELQQQQDLEDMGMGGGGRNQMFGGLPDTILSLSPRMIDFDSSNIDLQLFPLMDGSML</sequence>
<dbReference type="PROSITE" id="PS50048">
    <property type="entry name" value="ZN2_CY6_FUNGAL_2"/>
    <property type="match status" value="1"/>
</dbReference>
<keyword evidence="4" id="KW-0539">Nucleus</keyword>
<reference evidence="7 8" key="1">
    <citation type="submission" date="2019-06" db="EMBL/GenBank/DDBJ databases">
        <title>Draft genome sequence of the filamentous fungus Phialemoniopsis curvata isolated from diesel fuel.</title>
        <authorList>
            <person name="Varaljay V.A."/>
            <person name="Lyon W.J."/>
            <person name="Crouch A.L."/>
            <person name="Drake C.E."/>
            <person name="Hollomon J.M."/>
            <person name="Nadeau L.J."/>
            <person name="Nunn H.S."/>
            <person name="Stevenson B.S."/>
            <person name="Bojanowski C.L."/>
            <person name="Crookes-Goodson W.J."/>
        </authorList>
    </citation>
    <scope>NUCLEOTIDE SEQUENCE [LARGE SCALE GENOMIC DNA]</scope>
    <source>
        <strain evidence="7 8">D216</strain>
    </source>
</reference>
<feature type="region of interest" description="Disordered" evidence="5">
    <location>
        <begin position="677"/>
        <end position="712"/>
    </location>
</feature>
<keyword evidence="3" id="KW-0804">Transcription</keyword>
<dbReference type="SMART" id="SM00906">
    <property type="entry name" value="Fungal_trans"/>
    <property type="match status" value="1"/>
</dbReference>
<dbReference type="SUPFAM" id="SSF57701">
    <property type="entry name" value="Zn2/Cys6 DNA-binding domain"/>
    <property type="match status" value="1"/>
</dbReference>
<proteinExistence type="predicted"/>
<dbReference type="STRING" id="1093900.A0A507B4H6"/>
<feature type="domain" description="Zn(2)-C6 fungal-type" evidence="6">
    <location>
        <begin position="17"/>
        <end position="48"/>
    </location>
</feature>
<evidence type="ECO:0000256" key="4">
    <source>
        <dbReference type="ARBA" id="ARBA00023242"/>
    </source>
</evidence>
<dbReference type="GO" id="GO:0000981">
    <property type="term" value="F:DNA-binding transcription factor activity, RNA polymerase II-specific"/>
    <property type="evidence" value="ECO:0007669"/>
    <property type="project" value="InterPro"/>
</dbReference>
<feature type="region of interest" description="Disordered" evidence="5">
    <location>
        <begin position="247"/>
        <end position="278"/>
    </location>
</feature>
<keyword evidence="1" id="KW-0479">Metal-binding</keyword>
<evidence type="ECO:0000256" key="2">
    <source>
        <dbReference type="ARBA" id="ARBA00023015"/>
    </source>
</evidence>
<name>A0A507B4H6_9PEZI</name>
<organism evidence="7 8">
    <name type="scientific">Thyridium curvatum</name>
    <dbReference type="NCBI Taxonomy" id="1093900"/>
    <lineage>
        <taxon>Eukaryota</taxon>
        <taxon>Fungi</taxon>
        <taxon>Dikarya</taxon>
        <taxon>Ascomycota</taxon>
        <taxon>Pezizomycotina</taxon>
        <taxon>Sordariomycetes</taxon>
        <taxon>Sordariomycetidae</taxon>
        <taxon>Thyridiales</taxon>
        <taxon>Thyridiaceae</taxon>
        <taxon>Thyridium</taxon>
    </lineage>
</organism>